<dbReference type="GO" id="GO:0016740">
    <property type="term" value="F:transferase activity"/>
    <property type="evidence" value="ECO:0007669"/>
    <property type="project" value="UniProtKB-KW"/>
</dbReference>
<feature type="domain" description="Polysaccharide pyruvyl transferase" evidence="1">
    <location>
        <begin position="13"/>
        <end position="306"/>
    </location>
</feature>
<dbReference type="RefSeq" id="WP_074648318.1">
    <property type="nucleotide sequence ID" value="NZ_FOIL01000003.1"/>
</dbReference>
<dbReference type="Pfam" id="PF04230">
    <property type="entry name" value="PS_pyruv_trans"/>
    <property type="match status" value="1"/>
</dbReference>
<proteinExistence type="predicted"/>
<keyword evidence="3" id="KW-1185">Reference proteome</keyword>
<protein>
    <submittedName>
        <fullName evidence="2">Polysaccharide pyruvyl transferase</fullName>
    </submittedName>
</protein>
<keyword evidence="2" id="KW-0808">Transferase</keyword>
<evidence type="ECO:0000313" key="3">
    <source>
        <dbReference type="Proteomes" id="UP000199820"/>
    </source>
</evidence>
<dbReference type="EMBL" id="FOIL01000003">
    <property type="protein sequence ID" value="SET02216.1"/>
    <property type="molecule type" value="Genomic_DNA"/>
</dbReference>
<organism evidence="2 3">
    <name type="scientific">[Clostridium] aminophilum</name>
    <dbReference type="NCBI Taxonomy" id="1526"/>
    <lineage>
        <taxon>Bacteria</taxon>
        <taxon>Bacillati</taxon>
        <taxon>Bacillota</taxon>
        <taxon>Clostridia</taxon>
        <taxon>Lachnospirales</taxon>
        <taxon>Lachnospiraceae</taxon>
    </lineage>
</organism>
<name>A0A1I0B7T4_9FIRM</name>
<dbReference type="OrthoDB" id="9799278at2"/>
<dbReference type="Proteomes" id="UP000199820">
    <property type="component" value="Unassembled WGS sequence"/>
</dbReference>
<reference evidence="2 3" key="1">
    <citation type="submission" date="2016-10" db="EMBL/GenBank/DDBJ databases">
        <authorList>
            <person name="de Groot N.N."/>
        </authorList>
    </citation>
    <scope>NUCLEOTIDE SEQUENCE [LARGE SCALE GENOMIC DNA]</scope>
    <source>
        <strain evidence="2 3">KH1P1</strain>
    </source>
</reference>
<dbReference type="InterPro" id="IPR007345">
    <property type="entry name" value="Polysacch_pyruvyl_Trfase"/>
</dbReference>
<dbReference type="AlphaFoldDB" id="A0A1I0B7T4"/>
<sequence>MKISLITMHAVYNYGSALQTYATITALQRMGHEVEVINYFPKRMRQYGTIKQIYRDALPFHSKWKCLVIAFAKYPSMRELKKVFVPFSSTHFNMTRKYETNTELTTNVPIADCYCTGSDQVWNDYLEGEFDLAFFLNFAPEGSKRVALAASFGRDDISQDELLPVKKLLNRYSAISVREESGVEILKDVQIPIKECVLDPTFLLSFDDWTKFAVPIPETGYILVYQLHEDSIASEAAIAIGKRLNKQVIRISTDRLKRIRGGKTVFFPKVEEFVSYIFNADLIVTDSFHATAFSIILKKQFVSIEWKMFNDRIQTILRKTKLSDRSVGSVEEAVNISSKKIEFSEASRLIEIEKEKLQEFIITAF</sequence>
<accession>A0A1I0B7T4</accession>
<gene>
    <name evidence="2" type="ORF">SAMN04487771_100399</name>
</gene>
<evidence type="ECO:0000259" key="1">
    <source>
        <dbReference type="Pfam" id="PF04230"/>
    </source>
</evidence>
<evidence type="ECO:0000313" key="2">
    <source>
        <dbReference type="EMBL" id="SET02216.1"/>
    </source>
</evidence>